<evidence type="ECO:0000256" key="4">
    <source>
        <dbReference type="ARBA" id="ARBA00023139"/>
    </source>
</evidence>
<evidence type="ECO:0000313" key="14">
    <source>
        <dbReference type="Proteomes" id="UP000196503"/>
    </source>
</evidence>
<comment type="similarity">
    <text evidence="6">Belongs to the nlpA lipoprotein family.</text>
</comment>
<evidence type="ECO:0000313" key="9">
    <source>
        <dbReference type="EMBL" id="MDT2797670.1"/>
    </source>
</evidence>
<keyword evidence="2 8" id="KW-0732">Signal</keyword>
<feature type="signal peptide" evidence="8">
    <location>
        <begin position="1"/>
        <end position="22"/>
    </location>
</feature>
<comment type="subcellular location">
    <subcellularLocation>
        <location evidence="1">Membrane</location>
        <topology evidence="1">Lipid-anchor</topology>
    </subcellularLocation>
</comment>
<protein>
    <recommendedName>
        <fullName evidence="6">Lipoprotein</fullName>
    </recommendedName>
</protein>
<dbReference type="EMBL" id="JABAFV010000010">
    <property type="protein sequence ID" value="NME50009.1"/>
    <property type="molecule type" value="Genomic_DNA"/>
</dbReference>
<dbReference type="EMBL" id="JARQBI010000035">
    <property type="protein sequence ID" value="MDT2797670.1"/>
    <property type="molecule type" value="Genomic_DNA"/>
</dbReference>
<gene>
    <name evidence="12" type="ORF">A5869_001178</name>
    <name evidence="11" type="ORF">B5E88_06385</name>
    <name evidence="10" type="ORF">HF857_07145</name>
    <name evidence="9" type="ORF">P7H47_10515</name>
</gene>
<dbReference type="PANTHER" id="PTHR30429:SF0">
    <property type="entry name" value="METHIONINE-BINDING LIPOPROTEIN METQ"/>
    <property type="match status" value="1"/>
</dbReference>
<dbReference type="PANTHER" id="PTHR30429">
    <property type="entry name" value="D-METHIONINE-BINDING LIPOPROTEIN METQ"/>
    <property type="match status" value="1"/>
</dbReference>
<dbReference type="EMBL" id="NIBL01000001">
    <property type="protein sequence ID" value="OUZ19524.1"/>
    <property type="molecule type" value="Genomic_DNA"/>
</dbReference>
<evidence type="ECO:0000313" key="10">
    <source>
        <dbReference type="EMBL" id="NME50009.1"/>
    </source>
</evidence>
<keyword evidence="4" id="KW-0564">Palmitate</keyword>
<evidence type="ECO:0000256" key="2">
    <source>
        <dbReference type="ARBA" id="ARBA00022729"/>
    </source>
</evidence>
<dbReference type="Proteomes" id="UP000196503">
    <property type="component" value="Unassembled WGS sequence"/>
</dbReference>
<evidence type="ECO:0000313" key="15">
    <source>
        <dbReference type="Proteomes" id="UP000588071"/>
    </source>
</evidence>
<reference evidence="9" key="5">
    <citation type="submission" date="2023-03" db="EMBL/GenBank/DDBJ databases">
        <authorList>
            <person name="Shen W."/>
            <person name="Cai J."/>
        </authorList>
    </citation>
    <scope>NUCLEOTIDE SEQUENCE</scope>
    <source>
        <strain evidence="9">B245-2</strain>
    </source>
</reference>
<name>A0A0H2Q3F6_9ENTE</name>
<dbReference type="SUPFAM" id="SSF53850">
    <property type="entry name" value="Periplasmic binding protein-like II"/>
    <property type="match status" value="1"/>
</dbReference>
<dbReference type="AlphaFoldDB" id="A0A0H2Q3F6"/>
<evidence type="ECO:0000256" key="3">
    <source>
        <dbReference type="ARBA" id="ARBA00023136"/>
    </source>
</evidence>
<dbReference type="Proteomes" id="UP000196074">
    <property type="component" value="Unassembled WGS sequence"/>
</dbReference>
<dbReference type="PROSITE" id="PS51257">
    <property type="entry name" value="PROKAR_LIPOPROTEIN"/>
    <property type="match status" value="1"/>
</dbReference>
<reference evidence="13" key="1">
    <citation type="submission" date="2017-04" db="EMBL/GenBank/DDBJ databases">
        <title>Function of individual gut microbiota members based on whole genome sequencing of pure cultures obtained from chicken caecum.</title>
        <authorList>
            <person name="Medvecky M."/>
            <person name="Cejkova D."/>
            <person name="Polansky O."/>
            <person name="Karasova D."/>
            <person name="Kubasova T."/>
            <person name="Cizek A."/>
            <person name="Rychlik I."/>
        </authorList>
    </citation>
    <scope>NUCLEOTIDE SEQUENCE [LARGE SCALE GENOMIC DNA]</scope>
    <source>
        <strain evidence="13">An144</strain>
    </source>
</reference>
<evidence type="ECO:0000313" key="13">
    <source>
        <dbReference type="Proteomes" id="UP000196074"/>
    </source>
</evidence>
<evidence type="ECO:0000256" key="8">
    <source>
        <dbReference type="SAM" id="SignalP"/>
    </source>
</evidence>
<evidence type="ECO:0000256" key="6">
    <source>
        <dbReference type="PIRNR" id="PIRNR002854"/>
    </source>
</evidence>
<dbReference type="CDD" id="cd13597">
    <property type="entry name" value="PBP2_lipoprotein_Tp32"/>
    <property type="match status" value="1"/>
</dbReference>
<proteinExistence type="inferred from homology"/>
<evidence type="ECO:0000256" key="5">
    <source>
        <dbReference type="ARBA" id="ARBA00023288"/>
    </source>
</evidence>
<dbReference type="Pfam" id="PF03180">
    <property type="entry name" value="Lipoprotein_9"/>
    <property type="match status" value="1"/>
</dbReference>
<dbReference type="GO" id="GO:0016020">
    <property type="term" value="C:membrane"/>
    <property type="evidence" value="ECO:0007669"/>
    <property type="project" value="UniProtKB-SubCell"/>
</dbReference>
<feature type="chain" id="PRO_5009772672" description="Lipoprotein" evidence="8">
    <location>
        <begin position="23"/>
        <end position="282"/>
    </location>
</feature>
<evidence type="ECO:0000313" key="11">
    <source>
        <dbReference type="EMBL" id="OUQ10376.1"/>
    </source>
</evidence>
<organism evidence="10 15">
    <name type="scientific">Enterococcus cecorum</name>
    <dbReference type="NCBI Taxonomy" id="44008"/>
    <lineage>
        <taxon>Bacteria</taxon>
        <taxon>Bacillati</taxon>
        <taxon>Bacillota</taxon>
        <taxon>Bacilli</taxon>
        <taxon>Lactobacillales</taxon>
        <taxon>Enterococcaceae</taxon>
        <taxon>Enterococcus</taxon>
    </lineage>
</organism>
<keyword evidence="5 6" id="KW-0449">Lipoprotein</keyword>
<evidence type="ECO:0000256" key="7">
    <source>
        <dbReference type="PIRSR" id="PIRSR002854-1"/>
    </source>
</evidence>
<dbReference type="Proteomes" id="UP000588071">
    <property type="component" value="Unassembled WGS sequence"/>
</dbReference>
<dbReference type="RefSeq" id="WP_047241797.1">
    <property type="nucleotide sequence ID" value="NZ_CP010060.1"/>
</dbReference>
<reference evidence="12 14" key="2">
    <citation type="submission" date="2017-05" db="EMBL/GenBank/DDBJ databases">
        <title>The Genome Sequence of Enterococcus faecium 2D5_DIV0622.</title>
        <authorList>
            <consortium name="The Broad Institute Genomics Platform"/>
            <consortium name="The Broad Institute Genomic Center for Infectious Diseases"/>
            <person name="Earl A."/>
            <person name="Manson A."/>
            <person name="Schwartman J."/>
            <person name="Gilmore M."/>
            <person name="Abouelleil A."/>
            <person name="Cao P."/>
            <person name="Chapman S."/>
            <person name="Cusick C."/>
            <person name="Shea T."/>
            <person name="Young S."/>
            <person name="Neafsey D."/>
            <person name="Nusbaum C."/>
            <person name="Birren B."/>
        </authorList>
    </citation>
    <scope>NUCLEOTIDE SEQUENCE [LARGE SCALE GENOMIC DNA]</scope>
    <source>
        <strain evidence="12 14">2D5_DIV0622</strain>
    </source>
</reference>
<accession>A0A0H2Q3F6</accession>
<dbReference type="Proteomes" id="UP001255696">
    <property type="component" value="Unassembled WGS sequence"/>
</dbReference>
<dbReference type="InterPro" id="IPR004872">
    <property type="entry name" value="Lipoprotein_NlpA"/>
</dbReference>
<reference evidence="11" key="3">
    <citation type="journal article" date="2018" name="BMC Genomics">
        <title>Whole genome sequencing and function prediction of 133 gut anaerobes isolated from chicken caecum in pure cultures.</title>
        <authorList>
            <person name="Medvecky M."/>
            <person name="Cejkova D."/>
            <person name="Polansky O."/>
            <person name="Karasova D."/>
            <person name="Kubasova T."/>
            <person name="Cizek A."/>
            <person name="Rychlik I."/>
        </authorList>
    </citation>
    <scope>NUCLEOTIDE SEQUENCE</scope>
    <source>
        <strain evidence="11">An144</strain>
    </source>
</reference>
<evidence type="ECO:0000313" key="12">
    <source>
        <dbReference type="EMBL" id="OUZ19524.1"/>
    </source>
</evidence>
<sequence length="282" mass="30476">MKKGFKKITQILTVGLAVVALAACGAGKGNEKEASKSADNKTLIVGASPTPHAEILEYAKDAMKKQGYDLQVKVFNDYIMPNTSLEDKQIDANYFQTVPYMDNFNKEKKTHIVSVGKVHFEPLGIYPGKTKAIKDLQKGATVAIPNDPSNEARALLLLEAADLIKLKDGAGINATIQDIAENPLNLNIKEVEAAQTARSLQDTDIAVVNGNYAVAAKLDVKKDALFVESAQSESAQTYANVISVRKGDEKNKAVKALVKVLQSDDVKKFIDDKYNGAVVPVN</sequence>
<dbReference type="EMBL" id="NFLC01000010">
    <property type="protein sequence ID" value="OUQ10376.1"/>
    <property type="molecule type" value="Genomic_DNA"/>
</dbReference>
<evidence type="ECO:0000256" key="1">
    <source>
        <dbReference type="ARBA" id="ARBA00004635"/>
    </source>
</evidence>
<reference evidence="10 15" key="4">
    <citation type="submission" date="2020-04" db="EMBL/GenBank/DDBJ databases">
        <authorList>
            <person name="Hitch T.C.A."/>
            <person name="Wylensek D."/>
            <person name="Clavel T."/>
        </authorList>
    </citation>
    <scope>NUCLEOTIDE SEQUENCE [LARGE SCALE GENOMIC DNA]</scope>
    <source>
        <strain evidence="10 15">WCA-380-WT-3C</strain>
    </source>
</reference>
<dbReference type="PIRSF" id="PIRSF002854">
    <property type="entry name" value="MetQ"/>
    <property type="match status" value="1"/>
</dbReference>
<feature type="lipid moiety-binding region" description="S-diacylglycerol cysteine" evidence="7">
    <location>
        <position position="24"/>
    </location>
</feature>
<dbReference type="Gene3D" id="3.40.190.10">
    <property type="entry name" value="Periplasmic binding protein-like II"/>
    <property type="match status" value="2"/>
</dbReference>
<comment type="caution">
    <text evidence="10">The sequence shown here is derived from an EMBL/GenBank/DDBJ whole genome shotgun (WGS) entry which is preliminary data.</text>
</comment>
<keyword evidence="3" id="KW-0472">Membrane</keyword>